<dbReference type="CDD" id="cd00082">
    <property type="entry name" value="HisKA"/>
    <property type="match status" value="1"/>
</dbReference>
<dbReference type="InterPro" id="IPR003661">
    <property type="entry name" value="HisK_dim/P_dom"/>
</dbReference>
<feature type="transmembrane region" description="Helical" evidence="14">
    <location>
        <begin position="167"/>
        <end position="187"/>
    </location>
</feature>
<dbReference type="STRING" id="84698.SAMN04488528_101041"/>
<dbReference type="SMART" id="SM00388">
    <property type="entry name" value="HisKA"/>
    <property type="match status" value="1"/>
</dbReference>
<dbReference type="Gene3D" id="1.10.287.130">
    <property type="match status" value="1"/>
</dbReference>
<dbReference type="PRINTS" id="PR00344">
    <property type="entry name" value="BCTRLSENSOR"/>
</dbReference>
<dbReference type="PROSITE" id="PS50109">
    <property type="entry name" value="HIS_KIN"/>
    <property type="match status" value="1"/>
</dbReference>
<comment type="subcellular location">
    <subcellularLocation>
        <location evidence="2">Cell membrane</location>
        <topology evidence="2">Multi-pass membrane protein</topology>
    </subcellularLocation>
</comment>
<dbReference type="InterPro" id="IPR050398">
    <property type="entry name" value="HssS/ArlS-like"/>
</dbReference>
<evidence type="ECO:0000256" key="10">
    <source>
        <dbReference type="ARBA" id="ARBA00022840"/>
    </source>
</evidence>
<evidence type="ECO:0000256" key="5">
    <source>
        <dbReference type="ARBA" id="ARBA00022553"/>
    </source>
</evidence>
<evidence type="ECO:0000313" key="17">
    <source>
        <dbReference type="EMBL" id="SFB05383.1"/>
    </source>
</evidence>
<sequence>MKFFKFRLPKKKSKVSNLLFRNYILSYLLTTFILTITLIVLVIFGASMYLDDYYIIDNYLSENIPAFLKNDYSNLHTIPIEEAGGYVEIVNNSGDVVYSKGKTPNNRTSYSLVDFNDVLSGNYYDDPNSQFSYKTFYNETDNLLLVIAIPKSHYTGLMNSYKLKPSYFIILSTILSFFIFLISFIIYSKSSSKAFIKPLRALMEGVKKISAGDYSTRIYLKSNNEFGQLSDSFNNMAKKIQEEQKLKENSENIRKKLILDISHDLKNPLANILGYSDYILNNPNISQEEKDKYLVIINNNTVRANSLIQDLFNFSKLQSEGFKLNFKETDICEFLREVIASYVSEIEEKNFNYIFDIPDDPFYVNIDENHLMRAIGNLISNCLRYNHEGTVLIIKGFSLDKKFIIKIQDNGIGIPKELKENIFNPFVKVDVSRNSKNSGSGIGLSITKDIIEKHNGSVSLECELNEGTEFSIFLPLI</sequence>
<evidence type="ECO:0000259" key="15">
    <source>
        <dbReference type="PROSITE" id="PS50109"/>
    </source>
</evidence>
<evidence type="ECO:0000256" key="12">
    <source>
        <dbReference type="ARBA" id="ARBA00023012"/>
    </source>
</evidence>
<dbReference type="InterPro" id="IPR036890">
    <property type="entry name" value="HATPase_C_sf"/>
</dbReference>
<name>A0A1I0XZF1_9CLOT</name>
<feature type="transmembrane region" description="Helical" evidence="14">
    <location>
        <begin position="20"/>
        <end position="44"/>
    </location>
</feature>
<keyword evidence="13 14" id="KW-0472">Membrane</keyword>
<dbReference type="SMART" id="SM00387">
    <property type="entry name" value="HATPase_c"/>
    <property type="match status" value="1"/>
</dbReference>
<dbReference type="OrthoDB" id="335833at2"/>
<dbReference type="CDD" id="cd00075">
    <property type="entry name" value="HATPase"/>
    <property type="match status" value="1"/>
</dbReference>
<dbReference type="EC" id="2.7.13.3" evidence="3"/>
<evidence type="ECO:0000256" key="6">
    <source>
        <dbReference type="ARBA" id="ARBA00022679"/>
    </source>
</evidence>
<evidence type="ECO:0000256" key="4">
    <source>
        <dbReference type="ARBA" id="ARBA00022475"/>
    </source>
</evidence>
<keyword evidence="6" id="KW-0808">Transferase</keyword>
<dbReference type="PANTHER" id="PTHR45528">
    <property type="entry name" value="SENSOR HISTIDINE KINASE CPXA"/>
    <property type="match status" value="1"/>
</dbReference>
<keyword evidence="7 14" id="KW-0812">Transmembrane</keyword>
<dbReference type="SUPFAM" id="SSF158472">
    <property type="entry name" value="HAMP domain-like"/>
    <property type="match status" value="1"/>
</dbReference>
<evidence type="ECO:0000256" key="11">
    <source>
        <dbReference type="ARBA" id="ARBA00022989"/>
    </source>
</evidence>
<dbReference type="Gene3D" id="3.30.565.10">
    <property type="entry name" value="Histidine kinase-like ATPase, C-terminal domain"/>
    <property type="match status" value="1"/>
</dbReference>
<protein>
    <recommendedName>
        <fullName evidence="3">histidine kinase</fullName>
        <ecNumber evidence="3">2.7.13.3</ecNumber>
    </recommendedName>
</protein>
<evidence type="ECO:0000256" key="9">
    <source>
        <dbReference type="ARBA" id="ARBA00022777"/>
    </source>
</evidence>
<evidence type="ECO:0000256" key="1">
    <source>
        <dbReference type="ARBA" id="ARBA00000085"/>
    </source>
</evidence>
<comment type="catalytic activity">
    <reaction evidence="1">
        <text>ATP + protein L-histidine = ADP + protein N-phospho-L-histidine.</text>
        <dbReference type="EC" id="2.7.13.3"/>
    </reaction>
</comment>
<evidence type="ECO:0000256" key="2">
    <source>
        <dbReference type="ARBA" id="ARBA00004651"/>
    </source>
</evidence>
<dbReference type="Proteomes" id="UP000198619">
    <property type="component" value="Unassembled WGS sequence"/>
</dbReference>
<dbReference type="GO" id="GO:0005886">
    <property type="term" value="C:plasma membrane"/>
    <property type="evidence" value="ECO:0007669"/>
    <property type="project" value="UniProtKB-SubCell"/>
</dbReference>
<evidence type="ECO:0000256" key="14">
    <source>
        <dbReference type="SAM" id="Phobius"/>
    </source>
</evidence>
<organism evidence="17 18">
    <name type="scientific">Clostridium frigidicarnis</name>
    <dbReference type="NCBI Taxonomy" id="84698"/>
    <lineage>
        <taxon>Bacteria</taxon>
        <taxon>Bacillati</taxon>
        <taxon>Bacillota</taxon>
        <taxon>Clostridia</taxon>
        <taxon>Eubacteriales</taxon>
        <taxon>Clostridiaceae</taxon>
        <taxon>Clostridium</taxon>
    </lineage>
</organism>
<dbReference type="InterPro" id="IPR003660">
    <property type="entry name" value="HAMP_dom"/>
</dbReference>
<feature type="domain" description="HAMP" evidence="16">
    <location>
        <begin position="193"/>
        <end position="245"/>
    </location>
</feature>
<accession>A0A1I0XZF1</accession>
<keyword evidence="12" id="KW-0902">Two-component regulatory system</keyword>
<feature type="domain" description="Histidine kinase" evidence="15">
    <location>
        <begin position="260"/>
        <end position="477"/>
    </location>
</feature>
<dbReference type="Gene3D" id="6.10.340.10">
    <property type="match status" value="1"/>
</dbReference>
<dbReference type="InterPro" id="IPR003594">
    <property type="entry name" value="HATPase_dom"/>
</dbReference>
<reference evidence="17 18" key="1">
    <citation type="submission" date="2016-10" db="EMBL/GenBank/DDBJ databases">
        <authorList>
            <person name="de Groot N.N."/>
        </authorList>
    </citation>
    <scope>NUCLEOTIDE SEQUENCE [LARGE SCALE GENOMIC DNA]</scope>
    <source>
        <strain evidence="17 18">DSM 12271</strain>
    </source>
</reference>
<dbReference type="PROSITE" id="PS50885">
    <property type="entry name" value="HAMP"/>
    <property type="match status" value="1"/>
</dbReference>
<dbReference type="CDD" id="cd06225">
    <property type="entry name" value="HAMP"/>
    <property type="match status" value="1"/>
</dbReference>
<dbReference type="InterPro" id="IPR004358">
    <property type="entry name" value="Sig_transdc_His_kin-like_C"/>
</dbReference>
<keyword evidence="4" id="KW-1003">Cell membrane</keyword>
<evidence type="ECO:0000256" key="13">
    <source>
        <dbReference type="ARBA" id="ARBA00023136"/>
    </source>
</evidence>
<keyword evidence="5" id="KW-0597">Phosphoprotein</keyword>
<dbReference type="PANTHER" id="PTHR45528:SF1">
    <property type="entry name" value="SENSOR HISTIDINE KINASE CPXA"/>
    <property type="match status" value="1"/>
</dbReference>
<evidence type="ECO:0000256" key="8">
    <source>
        <dbReference type="ARBA" id="ARBA00022741"/>
    </source>
</evidence>
<dbReference type="GO" id="GO:0000155">
    <property type="term" value="F:phosphorelay sensor kinase activity"/>
    <property type="evidence" value="ECO:0007669"/>
    <property type="project" value="InterPro"/>
</dbReference>
<evidence type="ECO:0000256" key="7">
    <source>
        <dbReference type="ARBA" id="ARBA00022692"/>
    </source>
</evidence>
<dbReference type="InterPro" id="IPR005467">
    <property type="entry name" value="His_kinase_dom"/>
</dbReference>
<keyword evidence="9 17" id="KW-0418">Kinase</keyword>
<keyword evidence="10" id="KW-0067">ATP-binding</keyword>
<dbReference type="RefSeq" id="WP_090040436.1">
    <property type="nucleotide sequence ID" value="NZ_FOKI01000010.1"/>
</dbReference>
<evidence type="ECO:0000256" key="3">
    <source>
        <dbReference type="ARBA" id="ARBA00012438"/>
    </source>
</evidence>
<dbReference type="FunFam" id="3.30.565.10:FF:000006">
    <property type="entry name" value="Sensor histidine kinase WalK"/>
    <property type="match status" value="1"/>
</dbReference>
<dbReference type="EMBL" id="FOKI01000010">
    <property type="protein sequence ID" value="SFB05383.1"/>
    <property type="molecule type" value="Genomic_DNA"/>
</dbReference>
<dbReference type="Pfam" id="PF00672">
    <property type="entry name" value="HAMP"/>
    <property type="match status" value="1"/>
</dbReference>
<keyword evidence="11 14" id="KW-1133">Transmembrane helix</keyword>
<keyword evidence="8" id="KW-0547">Nucleotide-binding</keyword>
<dbReference type="SMART" id="SM00304">
    <property type="entry name" value="HAMP"/>
    <property type="match status" value="1"/>
</dbReference>
<evidence type="ECO:0000313" key="18">
    <source>
        <dbReference type="Proteomes" id="UP000198619"/>
    </source>
</evidence>
<dbReference type="SUPFAM" id="SSF47384">
    <property type="entry name" value="Homodimeric domain of signal transducing histidine kinase"/>
    <property type="match status" value="1"/>
</dbReference>
<dbReference type="AlphaFoldDB" id="A0A1I0XZF1"/>
<dbReference type="GO" id="GO:0005524">
    <property type="term" value="F:ATP binding"/>
    <property type="evidence" value="ECO:0007669"/>
    <property type="project" value="UniProtKB-KW"/>
</dbReference>
<evidence type="ECO:0000259" key="16">
    <source>
        <dbReference type="PROSITE" id="PS50885"/>
    </source>
</evidence>
<gene>
    <name evidence="17" type="ORF">SAMN04488528_101041</name>
</gene>
<dbReference type="Pfam" id="PF02518">
    <property type="entry name" value="HATPase_c"/>
    <property type="match status" value="1"/>
</dbReference>
<proteinExistence type="predicted"/>
<dbReference type="InterPro" id="IPR036097">
    <property type="entry name" value="HisK_dim/P_sf"/>
</dbReference>
<keyword evidence="18" id="KW-1185">Reference proteome</keyword>
<dbReference type="Pfam" id="PF00512">
    <property type="entry name" value="HisKA"/>
    <property type="match status" value="1"/>
</dbReference>
<dbReference type="SUPFAM" id="SSF55874">
    <property type="entry name" value="ATPase domain of HSP90 chaperone/DNA topoisomerase II/histidine kinase"/>
    <property type="match status" value="1"/>
</dbReference>